<dbReference type="AlphaFoldDB" id="A0A7J3TI02"/>
<dbReference type="Pfam" id="PF09700">
    <property type="entry name" value="Cas_Cmr3"/>
    <property type="match status" value="1"/>
</dbReference>
<sequence>MQTLRCNPLLVKDEKYTWNIKNELKSVGVRVEKITSLLGKPLKVSGWDLASDKPKGIRFAVPAGSVYFVEVEELNLSKPYFKLGKFTRLGYELCFVGVW</sequence>
<dbReference type="EMBL" id="DRUC01000004">
    <property type="protein sequence ID" value="HHF47664.1"/>
    <property type="molecule type" value="Genomic_DNA"/>
</dbReference>
<dbReference type="Gene3D" id="2.60.40.4350">
    <property type="match status" value="1"/>
</dbReference>
<protein>
    <submittedName>
        <fullName evidence="1">Uncharacterized protein</fullName>
    </submittedName>
</protein>
<dbReference type="InterPro" id="IPR019117">
    <property type="entry name" value="CRISPR-assoc_protein_Cmr3"/>
</dbReference>
<reference evidence="1" key="1">
    <citation type="journal article" date="2020" name="mSystems">
        <title>Genome- and Community-Level Interaction Insights into Carbon Utilization and Element Cycling Functions of Hydrothermarchaeota in Hydrothermal Sediment.</title>
        <authorList>
            <person name="Zhou Z."/>
            <person name="Liu Y."/>
            <person name="Xu W."/>
            <person name="Pan J."/>
            <person name="Luo Z.H."/>
            <person name="Li M."/>
        </authorList>
    </citation>
    <scope>NUCLEOTIDE SEQUENCE [LARGE SCALE GENOMIC DNA]</scope>
    <source>
        <strain evidence="1">SpSt-10</strain>
    </source>
</reference>
<evidence type="ECO:0000313" key="1">
    <source>
        <dbReference type="EMBL" id="HHF47664.1"/>
    </source>
</evidence>
<name>A0A7J3TI02_9EURY</name>
<proteinExistence type="predicted"/>
<gene>
    <name evidence="1" type="ORF">ENL48_00140</name>
</gene>
<comment type="caution">
    <text evidence="1">The sequence shown here is derived from an EMBL/GenBank/DDBJ whole genome shotgun (WGS) entry which is preliminary data.</text>
</comment>
<accession>A0A7J3TI02</accession>
<organism evidence="1">
    <name type="scientific">Geoglobus ahangari</name>
    <dbReference type="NCBI Taxonomy" id="113653"/>
    <lineage>
        <taxon>Archaea</taxon>
        <taxon>Methanobacteriati</taxon>
        <taxon>Methanobacteriota</taxon>
        <taxon>Archaeoglobi</taxon>
        <taxon>Archaeoglobales</taxon>
        <taxon>Archaeoglobaceae</taxon>
        <taxon>Geoglobus</taxon>
    </lineage>
</organism>